<dbReference type="PANTHER" id="PTHR37217:SF1">
    <property type="entry name" value="EXPRESSED PROTEIN"/>
    <property type="match status" value="1"/>
</dbReference>
<organism evidence="1 2">
    <name type="scientific">Thlaspi arvense</name>
    <name type="common">Field penny-cress</name>
    <dbReference type="NCBI Taxonomy" id="13288"/>
    <lineage>
        <taxon>Eukaryota</taxon>
        <taxon>Viridiplantae</taxon>
        <taxon>Streptophyta</taxon>
        <taxon>Embryophyta</taxon>
        <taxon>Tracheophyta</taxon>
        <taxon>Spermatophyta</taxon>
        <taxon>Magnoliopsida</taxon>
        <taxon>eudicotyledons</taxon>
        <taxon>Gunneridae</taxon>
        <taxon>Pentapetalae</taxon>
        <taxon>rosids</taxon>
        <taxon>malvids</taxon>
        <taxon>Brassicales</taxon>
        <taxon>Brassicaceae</taxon>
        <taxon>Thlaspideae</taxon>
        <taxon>Thlaspi</taxon>
    </lineage>
</organism>
<dbReference type="EMBL" id="OU466860">
    <property type="protein sequence ID" value="CAH2058431.1"/>
    <property type="molecule type" value="Genomic_DNA"/>
</dbReference>
<reference evidence="1 2" key="1">
    <citation type="submission" date="2022-03" db="EMBL/GenBank/DDBJ databases">
        <authorList>
            <person name="Nunn A."/>
            <person name="Chopra R."/>
            <person name="Nunn A."/>
            <person name="Contreras Garrido A."/>
        </authorList>
    </citation>
    <scope>NUCLEOTIDE SEQUENCE [LARGE SCALE GENOMIC DNA]</scope>
</reference>
<protein>
    <submittedName>
        <fullName evidence="1">Uncharacterized protein</fullName>
    </submittedName>
</protein>
<name>A0AAU9SA84_THLAR</name>
<dbReference type="GO" id="GO:0009507">
    <property type="term" value="C:chloroplast"/>
    <property type="evidence" value="ECO:0007669"/>
    <property type="project" value="TreeGrafter"/>
</dbReference>
<accession>A0AAU9SA84</accession>
<keyword evidence="2" id="KW-1185">Reference proteome</keyword>
<gene>
    <name evidence="1" type="ORF">TAV2_LOCUS12946</name>
</gene>
<sequence length="264" mass="29907">MHSLSFPSSSSALLPSLFAFNSSHLLSLQPRKLNRLRSHFFSPKLVSFSQSDRYKAFAVSSTSPPEETVSEDDFHEKDWSFLESMEIDSTEHTKKIEKIIEAGEISESSRILVSVSSEAFVDRLVESSPSQLLLIVHDSLFVLACVKEKYDKVKCWQGEFIYVPEKWSPLDVVFLYFLPALPFDLDDVFKTLSQRCSSGARVVISHPQGREGLEQQRKEFADVVVSDLPDDSTLRNVAKKHSFELTQFVDEQGLYLAVLNFSGQ</sequence>
<dbReference type="SUPFAM" id="SSF53335">
    <property type="entry name" value="S-adenosyl-L-methionine-dependent methyltransferases"/>
    <property type="match status" value="1"/>
</dbReference>
<evidence type="ECO:0000313" key="1">
    <source>
        <dbReference type="EMBL" id="CAH2058431.1"/>
    </source>
</evidence>
<evidence type="ECO:0000313" key="2">
    <source>
        <dbReference type="Proteomes" id="UP000836841"/>
    </source>
</evidence>
<proteinExistence type="predicted"/>
<dbReference type="InterPro" id="IPR029063">
    <property type="entry name" value="SAM-dependent_MTases_sf"/>
</dbReference>
<dbReference type="AlphaFoldDB" id="A0AAU9SA84"/>
<dbReference type="Proteomes" id="UP000836841">
    <property type="component" value="Chromosome 4"/>
</dbReference>
<dbReference type="PANTHER" id="PTHR37217">
    <property type="entry name" value="EXPRESSED PROTEIN"/>
    <property type="match status" value="1"/>
</dbReference>